<dbReference type="PANTHER" id="PTHR33572">
    <property type="entry name" value="SPORE DEVELOPMENT REGULATOR VOSA"/>
    <property type="match status" value="1"/>
</dbReference>
<dbReference type="OrthoDB" id="5599552at2759"/>
<dbReference type="EMBL" id="MCGN01000005">
    <property type="protein sequence ID" value="ORY96593.1"/>
    <property type="molecule type" value="Genomic_DNA"/>
</dbReference>
<feature type="compositionally biased region" description="Basic and acidic residues" evidence="5">
    <location>
        <begin position="129"/>
        <end position="139"/>
    </location>
</feature>
<feature type="region of interest" description="Disordered" evidence="5">
    <location>
        <begin position="128"/>
        <end position="156"/>
    </location>
</feature>
<dbReference type="GO" id="GO:0005634">
    <property type="term" value="C:nucleus"/>
    <property type="evidence" value="ECO:0007669"/>
    <property type="project" value="UniProtKB-SubCell"/>
</dbReference>
<protein>
    <submittedName>
        <fullName evidence="8">Velvet factor-domain-containing protein</fullName>
    </submittedName>
</protein>
<dbReference type="InterPro" id="IPR021740">
    <property type="entry name" value="Velvet"/>
</dbReference>
<feature type="compositionally biased region" description="Pro residues" evidence="5">
    <location>
        <begin position="235"/>
        <end position="244"/>
    </location>
</feature>
<evidence type="ECO:0000256" key="1">
    <source>
        <dbReference type="ARBA" id="ARBA00004123"/>
    </source>
</evidence>
<evidence type="ECO:0000313" key="9">
    <source>
        <dbReference type="Proteomes" id="UP000242180"/>
    </source>
</evidence>
<dbReference type="AlphaFoldDB" id="A0A1X2HCR5"/>
<proteinExistence type="predicted"/>
<keyword evidence="6" id="KW-0732">Signal</keyword>
<organism evidence="8 9">
    <name type="scientific">Syncephalastrum racemosum</name>
    <name type="common">Filamentous fungus</name>
    <dbReference type="NCBI Taxonomy" id="13706"/>
    <lineage>
        <taxon>Eukaryota</taxon>
        <taxon>Fungi</taxon>
        <taxon>Fungi incertae sedis</taxon>
        <taxon>Mucoromycota</taxon>
        <taxon>Mucoromycotina</taxon>
        <taxon>Mucoromycetes</taxon>
        <taxon>Mucorales</taxon>
        <taxon>Syncephalastraceae</taxon>
        <taxon>Syncephalastrum</taxon>
    </lineage>
</organism>
<evidence type="ECO:0000259" key="7">
    <source>
        <dbReference type="PROSITE" id="PS51821"/>
    </source>
</evidence>
<dbReference type="Gene3D" id="2.60.40.3960">
    <property type="entry name" value="Velvet domain"/>
    <property type="match status" value="1"/>
</dbReference>
<dbReference type="InterPro" id="IPR038491">
    <property type="entry name" value="Velvet_dom_sf"/>
</dbReference>
<keyword evidence="2" id="KW-0805">Transcription regulation</keyword>
<evidence type="ECO:0000256" key="5">
    <source>
        <dbReference type="SAM" id="MobiDB-lite"/>
    </source>
</evidence>
<sequence length="271" mass="30209">MGDFFSFPMSACAWKGIFVFALRSLNWWGTSPKIQQICRRTAVLSNVFQVYSPKSFPGMSESTFLTRCFADQGVRIRIRKETRSASLPGSTGKRRRHTTDDPNHEQQSKDDIPKPRIRYAYDPTLAMSRSRETDHRGLHTPEPTIPLPQPRRPTPYHAMSMENLLHDDGTIIHRTRTQSASSGDSASRFYPAMTPSPSLPLRPSPSYDVQLPPLGEAIGSPQPHVPLLRPITSSPSPPYHPAPNPNSVTTASTSETLPSVPSSRSRPPRFP</sequence>
<feature type="compositionally biased region" description="Polar residues" evidence="5">
    <location>
        <begin position="248"/>
        <end position="257"/>
    </location>
</feature>
<dbReference type="InParanoid" id="A0A1X2HCR5"/>
<keyword evidence="3" id="KW-0804">Transcription</keyword>
<reference evidence="8 9" key="1">
    <citation type="submission" date="2016-07" db="EMBL/GenBank/DDBJ databases">
        <title>Pervasive Adenine N6-methylation of Active Genes in Fungi.</title>
        <authorList>
            <consortium name="DOE Joint Genome Institute"/>
            <person name="Mondo S.J."/>
            <person name="Dannebaum R.O."/>
            <person name="Kuo R.C."/>
            <person name="Labutti K."/>
            <person name="Haridas S."/>
            <person name="Kuo A."/>
            <person name="Salamov A."/>
            <person name="Ahrendt S.R."/>
            <person name="Lipzen A."/>
            <person name="Sullivan W."/>
            <person name="Andreopoulos W.B."/>
            <person name="Clum A."/>
            <person name="Lindquist E."/>
            <person name="Daum C."/>
            <person name="Ramamoorthy G.K."/>
            <person name="Gryganskyi A."/>
            <person name="Culley D."/>
            <person name="Magnuson J.K."/>
            <person name="James T.Y."/>
            <person name="O'Malley M.A."/>
            <person name="Stajich J.E."/>
            <person name="Spatafora J.W."/>
            <person name="Visel A."/>
            <person name="Grigoriev I.V."/>
        </authorList>
    </citation>
    <scope>NUCLEOTIDE SEQUENCE [LARGE SCALE GENOMIC DNA]</scope>
    <source>
        <strain evidence="8 9">NRRL 2496</strain>
    </source>
</reference>
<feature type="region of interest" description="Disordered" evidence="5">
    <location>
        <begin position="79"/>
        <end position="116"/>
    </location>
</feature>
<feature type="domain" description="Velvet" evidence="7">
    <location>
        <begin position="1"/>
        <end position="79"/>
    </location>
</feature>
<name>A0A1X2HCR5_SYNRA</name>
<dbReference type="Pfam" id="PF11754">
    <property type="entry name" value="Velvet"/>
    <property type="match status" value="1"/>
</dbReference>
<feature type="signal peptide" evidence="6">
    <location>
        <begin position="1"/>
        <end position="21"/>
    </location>
</feature>
<gene>
    <name evidence="8" type="ORF">BCR43DRAFT_280941</name>
</gene>
<feature type="chain" id="PRO_5012936640" evidence="6">
    <location>
        <begin position="22"/>
        <end position="271"/>
    </location>
</feature>
<comment type="subcellular location">
    <subcellularLocation>
        <location evidence="1">Nucleus</location>
    </subcellularLocation>
</comment>
<evidence type="ECO:0000256" key="3">
    <source>
        <dbReference type="ARBA" id="ARBA00023163"/>
    </source>
</evidence>
<dbReference type="InterPro" id="IPR037525">
    <property type="entry name" value="Velvet_dom"/>
</dbReference>
<feature type="compositionally biased region" description="Basic and acidic residues" evidence="5">
    <location>
        <begin position="98"/>
        <end position="114"/>
    </location>
</feature>
<keyword evidence="9" id="KW-1185">Reference proteome</keyword>
<evidence type="ECO:0000256" key="2">
    <source>
        <dbReference type="ARBA" id="ARBA00023015"/>
    </source>
</evidence>
<comment type="caution">
    <text evidence="8">The sequence shown here is derived from an EMBL/GenBank/DDBJ whole genome shotgun (WGS) entry which is preliminary data.</text>
</comment>
<accession>A0A1X2HCR5</accession>
<keyword evidence="4" id="KW-0539">Nucleus</keyword>
<feature type="compositionally biased region" description="Pro residues" evidence="5">
    <location>
        <begin position="143"/>
        <end position="153"/>
    </location>
</feature>
<feature type="region of interest" description="Disordered" evidence="5">
    <location>
        <begin position="176"/>
        <end position="271"/>
    </location>
</feature>
<dbReference type="Proteomes" id="UP000242180">
    <property type="component" value="Unassembled WGS sequence"/>
</dbReference>
<evidence type="ECO:0000256" key="4">
    <source>
        <dbReference type="ARBA" id="ARBA00023242"/>
    </source>
</evidence>
<evidence type="ECO:0000256" key="6">
    <source>
        <dbReference type="SAM" id="SignalP"/>
    </source>
</evidence>
<evidence type="ECO:0000313" key="8">
    <source>
        <dbReference type="EMBL" id="ORY96593.1"/>
    </source>
</evidence>
<dbReference type="PROSITE" id="PS51821">
    <property type="entry name" value="VELVET"/>
    <property type="match status" value="1"/>
</dbReference>